<dbReference type="RefSeq" id="WP_058510045.1">
    <property type="nucleotide sequence ID" value="NZ_DAIOMV010000015.1"/>
</dbReference>
<evidence type="ECO:0000256" key="8">
    <source>
        <dbReference type="ARBA" id="ARBA00022989"/>
    </source>
</evidence>
<dbReference type="NCBIfam" id="TIGR01709">
    <property type="entry name" value="typeII_sec_gspL"/>
    <property type="match status" value="1"/>
</dbReference>
<evidence type="ECO:0000256" key="9">
    <source>
        <dbReference type="ARBA" id="ARBA00023136"/>
    </source>
</evidence>
<evidence type="ECO:0000256" key="5">
    <source>
        <dbReference type="ARBA" id="ARBA00022519"/>
    </source>
</evidence>
<sequence length="379" mass="43609">MDTLFLFAKHLDEAGCFCLKMDADGALVAPPAQRSFVEIKSLQTECKTLVIETCEHVSLLNLEFSWLPDRKARIAIPYALEEKLAQPVDELHFAFDKARYQNNQYLVAVISKQRIRYLMLFLNEQEIEFSGITVDWFALEPQELCVCETTLLINTDDFKGALSGELAHIYLKNHPQHQPLLFADSTIQNDSSLPKSQETSYTWIAQRILKSKLLNLCQGEMQHGNKADLLKKGYQVLGALFLVWLISLLVTNGVKLHLLNKETQKVDGQIAVVYREFFPDAKQVISPKFRITELLKSNNTEEQNRFWFLLNQFAKVMKNEHNTLEQLRYQNKTLSVTLVSTDFASLEELENELRKLQLKVKQTQASTREQHVVATLELM</sequence>
<feature type="domain" description="GspL periplasmic" evidence="13">
    <location>
        <begin position="237"/>
        <end position="377"/>
    </location>
</feature>
<comment type="subcellular location">
    <subcellularLocation>
        <location evidence="1">Cell inner membrane</location>
        <topology evidence="1">Single-pass membrane protein</topology>
    </subcellularLocation>
</comment>
<evidence type="ECO:0000259" key="12">
    <source>
        <dbReference type="Pfam" id="PF05134"/>
    </source>
</evidence>
<evidence type="ECO:0000256" key="10">
    <source>
        <dbReference type="PIRNR" id="PIRNR015761"/>
    </source>
</evidence>
<dbReference type="InterPro" id="IPR025691">
    <property type="entry name" value="GspL_pp_dom"/>
</dbReference>
<dbReference type="Gene3D" id="3.30.1360.100">
    <property type="entry name" value="General secretion pathway protein M, EpsM"/>
    <property type="match status" value="1"/>
</dbReference>
<accession>A0A0W0ZGK5</accession>
<dbReference type="PATRIC" id="fig|947033.5.peg.1137"/>
<evidence type="ECO:0000256" key="6">
    <source>
        <dbReference type="ARBA" id="ARBA00022692"/>
    </source>
</evidence>
<proteinExistence type="inferred from homology"/>
<dbReference type="OrthoDB" id="7011844at2"/>
<evidence type="ECO:0000256" key="1">
    <source>
        <dbReference type="ARBA" id="ARBA00004377"/>
    </source>
</evidence>
<dbReference type="InterPro" id="IPR007812">
    <property type="entry name" value="T2SS_protein-GspL"/>
</dbReference>
<feature type="domain" description="GspL cytoplasmic actin-ATPase-like" evidence="12">
    <location>
        <begin position="68"/>
        <end position="219"/>
    </location>
</feature>
<dbReference type="AlphaFoldDB" id="A0A0W0ZGK5"/>
<keyword evidence="6" id="KW-0812">Transmembrane</keyword>
<keyword evidence="7 10" id="KW-0653">Protein transport</keyword>
<dbReference type="Proteomes" id="UP000054926">
    <property type="component" value="Unassembled WGS sequence"/>
</dbReference>
<dbReference type="InterPro" id="IPR024230">
    <property type="entry name" value="GspL_cyto_dom"/>
</dbReference>
<comment type="similarity">
    <text evidence="2 10">Belongs to the GSP L family.</text>
</comment>
<dbReference type="GO" id="GO:0009276">
    <property type="term" value="C:Gram-negative-bacterium-type cell wall"/>
    <property type="evidence" value="ECO:0007669"/>
    <property type="project" value="InterPro"/>
</dbReference>
<dbReference type="CDD" id="cd24017">
    <property type="entry name" value="ASKHA_T2SSL_N"/>
    <property type="match status" value="1"/>
</dbReference>
<keyword evidence="3 10" id="KW-0813">Transport</keyword>
<dbReference type="GO" id="GO:0015627">
    <property type="term" value="C:type II protein secretion system complex"/>
    <property type="evidence" value="ECO:0007669"/>
    <property type="project" value="InterPro"/>
</dbReference>
<dbReference type="GO" id="GO:0005886">
    <property type="term" value="C:plasma membrane"/>
    <property type="evidence" value="ECO:0007669"/>
    <property type="project" value="UniProtKB-SubCell"/>
</dbReference>
<reference evidence="14 15" key="1">
    <citation type="submission" date="2015-11" db="EMBL/GenBank/DDBJ databases">
        <title>Genomic analysis of 38 Legionella species identifies large and diverse effector repertoires.</title>
        <authorList>
            <person name="Burstein D."/>
            <person name="Amaro F."/>
            <person name="Zusman T."/>
            <person name="Lifshitz Z."/>
            <person name="Cohen O."/>
            <person name="Gilbert J.A."/>
            <person name="Pupko T."/>
            <person name="Shuman H.A."/>
            <person name="Segal G."/>
        </authorList>
    </citation>
    <scope>NUCLEOTIDE SEQUENCE [LARGE SCALE GENOMIC DNA]</scope>
    <source>
        <strain evidence="14 15">IMVS3376</strain>
    </source>
</reference>
<keyword evidence="11" id="KW-0175">Coiled coil</keyword>
<feature type="coiled-coil region" evidence="11">
    <location>
        <begin position="339"/>
        <end position="366"/>
    </location>
</feature>
<organism evidence="14 15">
    <name type="scientific">Legionella steelei</name>
    <dbReference type="NCBI Taxonomy" id="947033"/>
    <lineage>
        <taxon>Bacteria</taxon>
        <taxon>Pseudomonadati</taxon>
        <taxon>Pseudomonadota</taxon>
        <taxon>Gammaproteobacteria</taxon>
        <taxon>Legionellales</taxon>
        <taxon>Legionellaceae</taxon>
        <taxon>Legionella</taxon>
    </lineage>
</organism>
<protein>
    <recommendedName>
        <fullName evidence="10">Type II secretion system protein L</fullName>
        <shortName evidence="10">T2SS protein L</shortName>
    </recommendedName>
</protein>
<dbReference type="GO" id="GO:0015628">
    <property type="term" value="P:protein secretion by the type II secretion system"/>
    <property type="evidence" value="ECO:0007669"/>
    <property type="project" value="InterPro"/>
</dbReference>
<keyword evidence="9" id="KW-0472">Membrane</keyword>
<dbReference type="SUPFAM" id="SSF53067">
    <property type="entry name" value="Actin-like ATPase domain"/>
    <property type="match status" value="1"/>
</dbReference>
<dbReference type="InterPro" id="IPR043129">
    <property type="entry name" value="ATPase_NBD"/>
</dbReference>
<evidence type="ECO:0000313" key="14">
    <source>
        <dbReference type="EMBL" id="KTD67907.1"/>
    </source>
</evidence>
<dbReference type="EMBL" id="LNYY01000019">
    <property type="protein sequence ID" value="KTD67907.1"/>
    <property type="molecule type" value="Genomic_DNA"/>
</dbReference>
<evidence type="ECO:0000256" key="4">
    <source>
        <dbReference type="ARBA" id="ARBA00022475"/>
    </source>
</evidence>
<evidence type="ECO:0000256" key="2">
    <source>
        <dbReference type="ARBA" id="ARBA00005318"/>
    </source>
</evidence>
<keyword evidence="4" id="KW-1003">Cell membrane</keyword>
<keyword evidence="8" id="KW-1133">Transmembrane helix</keyword>
<comment type="function">
    <text evidence="10">Inner membrane component of the type II secretion system required for the energy-dependent secretion of extracellular factors such as proteases and toxins from the periplasm.</text>
</comment>
<dbReference type="Pfam" id="PF05134">
    <property type="entry name" value="T2SSL"/>
    <property type="match status" value="1"/>
</dbReference>
<keyword evidence="5" id="KW-0997">Cell inner membrane</keyword>
<dbReference type="PIRSF" id="PIRSF015761">
    <property type="entry name" value="Protein_L"/>
    <property type="match status" value="1"/>
</dbReference>
<dbReference type="Pfam" id="PF12693">
    <property type="entry name" value="GspL_C"/>
    <property type="match status" value="1"/>
</dbReference>
<evidence type="ECO:0000259" key="13">
    <source>
        <dbReference type="Pfam" id="PF12693"/>
    </source>
</evidence>
<keyword evidence="15" id="KW-1185">Reference proteome</keyword>
<name>A0A0W0ZGK5_9GAMM</name>
<gene>
    <name evidence="14" type="ORF">Lste_1065</name>
</gene>
<dbReference type="Gene3D" id="3.30.420.380">
    <property type="match status" value="1"/>
</dbReference>
<comment type="caution">
    <text evidence="14">The sequence shown here is derived from an EMBL/GenBank/DDBJ whole genome shotgun (WGS) entry which is preliminary data.</text>
</comment>
<evidence type="ECO:0000256" key="3">
    <source>
        <dbReference type="ARBA" id="ARBA00022448"/>
    </source>
</evidence>
<evidence type="ECO:0000256" key="7">
    <source>
        <dbReference type="ARBA" id="ARBA00022927"/>
    </source>
</evidence>
<evidence type="ECO:0000313" key="15">
    <source>
        <dbReference type="Proteomes" id="UP000054926"/>
    </source>
</evidence>
<dbReference type="STRING" id="947033.Lste_1065"/>
<evidence type="ECO:0000256" key="11">
    <source>
        <dbReference type="SAM" id="Coils"/>
    </source>
</evidence>